<sequence>MRQNSEEVIKKVLRNFPINNKSSLSIILLLILAFGGMDIAGASGEQPFNRLLYVNEWGGALDTTAKIDKIISDAVAIKADAIAVQVGSEYFEATRDPVNKLSWDVRAKPTYNGLPMLEYFIKKAHANNIQVHAWSAVSIVSGSFRAEYKLFGPSANYPFNIVTQSGSKIKSNSYYRLDISFKELQDYEIGLYTWVAKHYPMLDGLHIEEPVLLHYSYSTAVREKVKTKYGYDPLYPGGRTQLQVQKDITDIQRDSWNTFFTRLRNSINANKANPDFQLSANSWIIWYSSATIAGLDPQYLAKNNLIDWYSLQIGGNTMDSFGKKVQDASKAIPEIPIVATIYPYYHSPSGNLPNPVFFDRAATACKYGADAVGIFSWVYLAGTLNGQNIINTLRGTPTSSCGTSTVPTISPTATPTPVIVPTVATPTLSSTSGTYSSPQSISISTSTIGATIHYTVDGTTPTEYSPTYSGPIIISSTKTLKARAWKAGSTPSAIVTATYTISSPDTTLTPANIKNAGFESGDASWTFYTNGLGTFSITSPGYKGNNAAKLYLKSSGSNIQLYQTDIKLEPNTQYLLSFSAYSTTGHGMKVRLIQHDSPYDPYGLDFTPDMGTSWQTFTTEFTTSDFASTVNDARLMFFIGDFAEAGDIYYIDDIRLEKVIPPEVIENSPTGTNVSVEEQITVEFSKAMDKSSVQSSFSTIPETTGDFSWSGNNMTYTPLNLSYNTVYNVIIGNDAKDLSGTNMVSPYNWQFTTDLNPANLLINQGFESGSTSWLFYTGGSGTFSMSSSGYEGNNAAKLALSSSSTNIQLYQTDITLEANTLYRLSFKAYSTTGHDLKVNLVQHDSPYTYYGLDFTPDLGTNWQTFTTEFRTRGFSGTVNDGRLMFQLAQ</sequence>
<dbReference type="Gene3D" id="2.60.120.260">
    <property type="entry name" value="Galactose-binding domain-like"/>
    <property type="match status" value="2"/>
</dbReference>
<organism evidence="6 7">
    <name type="scientific">Candidatus Methanoperedens nitratireducens</name>
    <dbReference type="NCBI Taxonomy" id="1392998"/>
    <lineage>
        <taxon>Archaea</taxon>
        <taxon>Methanobacteriati</taxon>
        <taxon>Methanobacteriota</taxon>
        <taxon>Stenosarchaea group</taxon>
        <taxon>Methanomicrobia</taxon>
        <taxon>Methanosarcinales</taxon>
        <taxon>ANME-2 cluster</taxon>
        <taxon>Candidatus Methanoperedentaceae</taxon>
        <taxon>Candidatus Methanoperedens</taxon>
    </lineage>
</organism>
<dbReference type="InterPro" id="IPR008979">
    <property type="entry name" value="Galactose-bd-like_sf"/>
</dbReference>
<dbReference type="EMBL" id="LKCM01000030">
    <property type="protein sequence ID" value="KPQ45027.1"/>
    <property type="molecule type" value="Genomic_DNA"/>
</dbReference>
<evidence type="ECO:0000259" key="4">
    <source>
        <dbReference type="Pfam" id="PF13205"/>
    </source>
</evidence>
<evidence type="ECO:0000259" key="3">
    <source>
        <dbReference type="Pfam" id="PF02018"/>
    </source>
</evidence>
<comment type="caution">
    <text evidence="6">The sequence shown here is derived from an EMBL/GenBank/DDBJ whole genome shotgun (WGS) entry which is preliminary data.</text>
</comment>
<evidence type="ECO:0000256" key="2">
    <source>
        <dbReference type="ARBA" id="ARBA00022801"/>
    </source>
</evidence>
<protein>
    <submittedName>
        <fullName evidence="6">Carbohydrate binding domain protein</fullName>
    </submittedName>
</protein>
<evidence type="ECO:0000313" key="6">
    <source>
        <dbReference type="EMBL" id="KPQ45027.1"/>
    </source>
</evidence>
<feature type="non-terminal residue" evidence="6">
    <location>
        <position position="889"/>
    </location>
</feature>
<dbReference type="InterPro" id="IPR003305">
    <property type="entry name" value="CenC_carb-bd"/>
</dbReference>
<reference evidence="6 7" key="1">
    <citation type="submission" date="2015-09" db="EMBL/GenBank/DDBJ databases">
        <title>A metagenomics-based metabolic model of nitrate-dependent anaerobic oxidation of methane by Methanoperedens-like archaea.</title>
        <authorList>
            <person name="Arshad A."/>
            <person name="Speth D.R."/>
            <person name="De Graaf R.M."/>
            <person name="Op Den Camp H.J."/>
            <person name="Jetten M.S."/>
            <person name="Welte C.U."/>
        </authorList>
    </citation>
    <scope>NUCLEOTIDE SEQUENCE [LARGE SCALE GENOMIC DNA]</scope>
</reference>
<proteinExistence type="predicted"/>
<keyword evidence="1" id="KW-0732">Signal</keyword>
<feature type="domain" description="CBM-cenC" evidence="3">
    <location>
        <begin position="758"/>
        <end position="887"/>
    </location>
</feature>
<feature type="domain" description="SbsA Ig-like" evidence="4">
    <location>
        <begin position="660"/>
        <end position="753"/>
    </location>
</feature>
<dbReference type="InterPro" id="IPR059177">
    <property type="entry name" value="GH29D-like_dom"/>
</dbReference>
<dbReference type="Pfam" id="PF13205">
    <property type="entry name" value="Big_5"/>
    <property type="match status" value="1"/>
</dbReference>
<gene>
    <name evidence="6" type="ORF">MPEBLZ_00352</name>
</gene>
<feature type="domain" description="GH29D-like beta-sandwich" evidence="5">
    <location>
        <begin position="431"/>
        <end position="496"/>
    </location>
</feature>
<dbReference type="Gene3D" id="2.60.40.3710">
    <property type="match status" value="1"/>
</dbReference>
<dbReference type="GO" id="GO:0016798">
    <property type="term" value="F:hydrolase activity, acting on glycosyl bonds"/>
    <property type="evidence" value="ECO:0007669"/>
    <property type="project" value="InterPro"/>
</dbReference>
<feature type="domain" description="CBM-cenC" evidence="3">
    <location>
        <begin position="512"/>
        <end position="640"/>
    </location>
</feature>
<evidence type="ECO:0000313" key="7">
    <source>
        <dbReference type="Proteomes" id="UP000050360"/>
    </source>
</evidence>
<dbReference type="InterPro" id="IPR032812">
    <property type="entry name" value="SbsA_Ig"/>
</dbReference>
<name>A0A0P8AJW3_9EURY</name>
<dbReference type="Pfam" id="PF13290">
    <property type="entry name" value="CHB_HEX_C_1"/>
    <property type="match status" value="1"/>
</dbReference>
<dbReference type="SUPFAM" id="SSF49785">
    <property type="entry name" value="Galactose-binding domain-like"/>
    <property type="match status" value="2"/>
</dbReference>
<evidence type="ECO:0000259" key="5">
    <source>
        <dbReference type="Pfam" id="PF13290"/>
    </source>
</evidence>
<accession>A0A0P8AJW3</accession>
<dbReference type="Proteomes" id="UP000050360">
    <property type="component" value="Unassembled WGS sequence"/>
</dbReference>
<keyword evidence="2" id="KW-0378">Hydrolase</keyword>
<dbReference type="Pfam" id="PF02018">
    <property type="entry name" value="CBM_4_9"/>
    <property type="match status" value="2"/>
</dbReference>
<evidence type="ECO:0000256" key="1">
    <source>
        <dbReference type="ARBA" id="ARBA00022729"/>
    </source>
</evidence>
<dbReference type="Gene3D" id="3.20.20.80">
    <property type="entry name" value="Glycosidases"/>
    <property type="match status" value="1"/>
</dbReference>
<dbReference type="AlphaFoldDB" id="A0A0P8AJW3"/>